<gene>
    <name evidence="1" type="ORF">K444DRAFT_284346</name>
</gene>
<evidence type="ECO:0000313" key="2">
    <source>
        <dbReference type="Proteomes" id="UP000235371"/>
    </source>
</evidence>
<dbReference type="Gene3D" id="2.40.70.10">
    <property type="entry name" value="Acid Proteases"/>
    <property type="match status" value="2"/>
</dbReference>
<accession>A0A2J6SGD9</accession>
<dbReference type="RefSeq" id="XP_024726745.1">
    <property type="nucleotide sequence ID" value="XM_024871599.1"/>
</dbReference>
<evidence type="ECO:0000313" key="1">
    <source>
        <dbReference type="EMBL" id="PMD49841.1"/>
    </source>
</evidence>
<dbReference type="InterPro" id="IPR021109">
    <property type="entry name" value="Peptidase_aspartic_dom_sf"/>
</dbReference>
<dbReference type="EMBL" id="KZ613919">
    <property type="protein sequence ID" value="PMD49841.1"/>
    <property type="molecule type" value="Genomic_DNA"/>
</dbReference>
<keyword evidence="2" id="KW-1185">Reference proteome</keyword>
<reference evidence="1 2" key="1">
    <citation type="submission" date="2016-04" db="EMBL/GenBank/DDBJ databases">
        <title>A degradative enzymes factory behind the ericoid mycorrhizal symbiosis.</title>
        <authorList>
            <consortium name="DOE Joint Genome Institute"/>
            <person name="Martino E."/>
            <person name="Morin E."/>
            <person name="Grelet G."/>
            <person name="Kuo A."/>
            <person name="Kohler A."/>
            <person name="Daghino S."/>
            <person name="Barry K."/>
            <person name="Choi C."/>
            <person name="Cichocki N."/>
            <person name="Clum A."/>
            <person name="Copeland A."/>
            <person name="Hainaut M."/>
            <person name="Haridas S."/>
            <person name="Labutti K."/>
            <person name="Lindquist E."/>
            <person name="Lipzen A."/>
            <person name="Khouja H.-R."/>
            <person name="Murat C."/>
            <person name="Ohm R."/>
            <person name="Olson A."/>
            <person name="Spatafora J."/>
            <person name="Veneault-Fourrey C."/>
            <person name="Henrissat B."/>
            <person name="Grigoriev I."/>
            <person name="Martin F."/>
            <person name="Perotto S."/>
        </authorList>
    </citation>
    <scope>NUCLEOTIDE SEQUENCE [LARGE SCALE GENOMIC DNA]</scope>
    <source>
        <strain evidence="1 2">E</strain>
    </source>
</reference>
<dbReference type="OrthoDB" id="3558978at2759"/>
<dbReference type="CDD" id="cd00303">
    <property type="entry name" value="retropepsin_like"/>
    <property type="match status" value="2"/>
</dbReference>
<dbReference type="InParanoid" id="A0A2J6SGD9"/>
<dbReference type="Proteomes" id="UP000235371">
    <property type="component" value="Unassembled WGS sequence"/>
</dbReference>
<organism evidence="1 2">
    <name type="scientific">Hyaloscypha bicolor E</name>
    <dbReference type="NCBI Taxonomy" id="1095630"/>
    <lineage>
        <taxon>Eukaryota</taxon>
        <taxon>Fungi</taxon>
        <taxon>Dikarya</taxon>
        <taxon>Ascomycota</taxon>
        <taxon>Pezizomycotina</taxon>
        <taxon>Leotiomycetes</taxon>
        <taxon>Helotiales</taxon>
        <taxon>Hyaloscyphaceae</taxon>
        <taxon>Hyaloscypha</taxon>
        <taxon>Hyaloscypha bicolor</taxon>
    </lineage>
</organism>
<proteinExistence type="predicted"/>
<dbReference type="STRING" id="1095630.A0A2J6SGD9"/>
<dbReference type="AlphaFoldDB" id="A0A2J6SGD9"/>
<protein>
    <submittedName>
        <fullName evidence="1">Uncharacterized protein</fullName>
    </submittedName>
</protein>
<name>A0A2J6SGD9_9HELO</name>
<dbReference type="GeneID" id="36579681"/>
<sequence>MTHLAQFALEQRSSYGWSNIKRTVAILEILSLLAPCLSKVLLTVVHLGAKFLYNVLFPPGREEWVIMGSLKGISVLAIPDTGSELNIVSDHFIKLHGIKLDSEFQRSIQLPNRETISTGTVSLPFSFEGEKSTFSIVFTVMPSCVHDVILSNSFLRTTETLTRFSSRLKSKFVPSLHIPRLRLLGAPKQRILGSINGHTAVALPDTGSDVMLISKQYVQERRFIHWVSTDNAYRTCLEFADGSLANTCGIAFGVEWRFGKEDSTSRPCDFHIMDGLPYDVILSNDFLFESKAFSQFKDFFFEQRDGLDLSRTSHELSLIKIVGPQNKATSRIHGFYRRFLQVVKGNAPSTTNQKDSKSAVQEREDHLRRELQRQDAMEELITELSPEQQEAAWAAEGRCREQWTKTHSLDG</sequence>